<dbReference type="Gene3D" id="1.20.120.650">
    <property type="entry name" value="Colicin D"/>
    <property type="match status" value="1"/>
</dbReference>
<accession>A0ABV7PS21</accession>
<evidence type="ECO:0000259" key="1">
    <source>
        <dbReference type="Pfam" id="PF09204"/>
    </source>
</evidence>
<organism evidence="2 3">
    <name type="scientific">Glycomyces rhizosphaerae</name>
    <dbReference type="NCBI Taxonomy" id="2054422"/>
    <lineage>
        <taxon>Bacteria</taxon>
        <taxon>Bacillati</taxon>
        <taxon>Actinomycetota</taxon>
        <taxon>Actinomycetes</taxon>
        <taxon>Glycomycetales</taxon>
        <taxon>Glycomycetaceae</taxon>
        <taxon>Glycomyces</taxon>
    </lineage>
</organism>
<dbReference type="InterPro" id="IPR015287">
    <property type="entry name" value="Colicin_D_immunity_dom"/>
</dbReference>
<keyword evidence="3" id="KW-1185">Reference proteome</keyword>
<dbReference type="EMBL" id="JBHRWO010000004">
    <property type="protein sequence ID" value="MFC3491255.1"/>
    <property type="molecule type" value="Genomic_DNA"/>
</dbReference>
<gene>
    <name evidence="2" type="ORF">ACFO8M_01980</name>
</gene>
<evidence type="ECO:0000313" key="3">
    <source>
        <dbReference type="Proteomes" id="UP001595712"/>
    </source>
</evidence>
<reference evidence="3" key="1">
    <citation type="journal article" date="2019" name="Int. J. Syst. Evol. Microbiol.">
        <title>The Global Catalogue of Microorganisms (GCM) 10K type strain sequencing project: providing services to taxonomists for standard genome sequencing and annotation.</title>
        <authorList>
            <consortium name="The Broad Institute Genomics Platform"/>
            <consortium name="The Broad Institute Genome Sequencing Center for Infectious Disease"/>
            <person name="Wu L."/>
            <person name="Ma J."/>
        </authorList>
    </citation>
    <scope>NUCLEOTIDE SEQUENCE [LARGE SCALE GENOMIC DNA]</scope>
    <source>
        <strain evidence="3">CGMCC 4.7396</strain>
    </source>
</reference>
<sequence length="85" mass="9624">MHDNEFRALGAVFAQGRMTAIAFEGAYLNLWRRYRDLGVPTTKEVDRLFTDVDVFCCDPELRNAGDLDEEGLRAVVVRFLRGEAG</sequence>
<evidence type="ECO:0000313" key="2">
    <source>
        <dbReference type="EMBL" id="MFC3491255.1"/>
    </source>
</evidence>
<dbReference type="Pfam" id="PF09204">
    <property type="entry name" value="Colicin_immun"/>
    <property type="match status" value="1"/>
</dbReference>
<proteinExistence type="predicted"/>
<dbReference type="Proteomes" id="UP001595712">
    <property type="component" value="Unassembled WGS sequence"/>
</dbReference>
<dbReference type="RefSeq" id="WP_387969774.1">
    <property type="nucleotide sequence ID" value="NZ_JBHRWO010000004.1"/>
</dbReference>
<protein>
    <submittedName>
        <fullName evidence="2">Colicin immunity domain-containing protein</fullName>
    </submittedName>
</protein>
<feature type="domain" description="Colicin D immunity protein" evidence="1">
    <location>
        <begin position="10"/>
        <end position="76"/>
    </location>
</feature>
<dbReference type="InterPro" id="IPR036471">
    <property type="entry name" value="Colicin_D_sf"/>
</dbReference>
<comment type="caution">
    <text evidence="2">The sequence shown here is derived from an EMBL/GenBank/DDBJ whole genome shotgun (WGS) entry which is preliminary data.</text>
</comment>
<name>A0ABV7PS21_9ACTN</name>